<accession>A0A4C1WWE8</accession>
<name>A0A4C1WWE8_EUMVA</name>
<evidence type="ECO:0000256" key="1">
    <source>
        <dbReference type="SAM" id="MobiDB-lite"/>
    </source>
</evidence>
<organism evidence="2 3">
    <name type="scientific">Eumeta variegata</name>
    <name type="common">Bagworm moth</name>
    <name type="synonym">Eumeta japonica</name>
    <dbReference type="NCBI Taxonomy" id="151549"/>
    <lineage>
        <taxon>Eukaryota</taxon>
        <taxon>Metazoa</taxon>
        <taxon>Ecdysozoa</taxon>
        <taxon>Arthropoda</taxon>
        <taxon>Hexapoda</taxon>
        <taxon>Insecta</taxon>
        <taxon>Pterygota</taxon>
        <taxon>Neoptera</taxon>
        <taxon>Endopterygota</taxon>
        <taxon>Lepidoptera</taxon>
        <taxon>Glossata</taxon>
        <taxon>Ditrysia</taxon>
        <taxon>Tineoidea</taxon>
        <taxon>Psychidae</taxon>
        <taxon>Oiketicinae</taxon>
        <taxon>Eumeta</taxon>
    </lineage>
</organism>
<comment type="caution">
    <text evidence="2">The sequence shown here is derived from an EMBL/GenBank/DDBJ whole genome shotgun (WGS) entry which is preliminary data.</text>
</comment>
<feature type="region of interest" description="Disordered" evidence="1">
    <location>
        <begin position="1"/>
        <end position="23"/>
    </location>
</feature>
<proteinExistence type="predicted"/>
<dbReference type="Proteomes" id="UP000299102">
    <property type="component" value="Unassembled WGS sequence"/>
</dbReference>
<gene>
    <name evidence="2" type="ORF">EVAR_89680_1</name>
</gene>
<sequence length="164" mass="18700">MADRRGHHKEESQKSTPTVKVHPAGLTSIRDREEWAENIDRYAYLSCLTDLSLVISVEKGMSRWFGYLERMNESRLTKQIYRVNVYDKKAPKRNRSARHEPVCMPISLSLSLALSLSALRRANCARVEGTRAFHFLCLSLALGGLTMPVEGRVPLTRSHCERIT</sequence>
<dbReference type="AlphaFoldDB" id="A0A4C1WWE8"/>
<keyword evidence="3" id="KW-1185">Reference proteome</keyword>
<dbReference type="OrthoDB" id="425681at2759"/>
<reference evidence="2 3" key="1">
    <citation type="journal article" date="2019" name="Commun. Biol.">
        <title>The bagworm genome reveals a unique fibroin gene that provides high tensile strength.</title>
        <authorList>
            <person name="Kono N."/>
            <person name="Nakamura H."/>
            <person name="Ohtoshi R."/>
            <person name="Tomita M."/>
            <person name="Numata K."/>
            <person name="Arakawa K."/>
        </authorList>
    </citation>
    <scope>NUCLEOTIDE SEQUENCE [LARGE SCALE GENOMIC DNA]</scope>
</reference>
<feature type="compositionally biased region" description="Basic and acidic residues" evidence="1">
    <location>
        <begin position="1"/>
        <end position="13"/>
    </location>
</feature>
<dbReference type="EMBL" id="BGZK01000680">
    <property type="protein sequence ID" value="GBP55856.1"/>
    <property type="molecule type" value="Genomic_DNA"/>
</dbReference>
<evidence type="ECO:0000313" key="3">
    <source>
        <dbReference type="Proteomes" id="UP000299102"/>
    </source>
</evidence>
<protein>
    <submittedName>
        <fullName evidence="2">Uncharacterized protein</fullName>
    </submittedName>
</protein>
<evidence type="ECO:0000313" key="2">
    <source>
        <dbReference type="EMBL" id="GBP55856.1"/>
    </source>
</evidence>